<accession>A0ABS9BDX8</accession>
<comment type="caution">
    <text evidence="4">The sequence shown here is derived from an EMBL/GenBank/DDBJ whole genome shotgun (WGS) entry which is preliminary data.</text>
</comment>
<dbReference type="RefSeq" id="WP_234864035.1">
    <property type="nucleotide sequence ID" value="NZ_JAKEVY010000001.1"/>
</dbReference>
<protein>
    <submittedName>
        <fullName evidence="4">Glycoside hydrolase family 16 protein</fullName>
    </submittedName>
</protein>
<proteinExistence type="inferred from homology"/>
<dbReference type="PANTHER" id="PTHR10963:SF55">
    <property type="entry name" value="GLYCOSIDE HYDROLASE FAMILY 16 PROTEIN"/>
    <property type="match status" value="1"/>
</dbReference>
<feature type="domain" description="GH16" evidence="3">
    <location>
        <begin position="30"/>
        <end position="260"/>
    </location>
</feature>
<dbReference type="Proteomes" id="UP001200145">
    <property type="component" value="Unassembled WGS sequence"/>
</dbReference>
<evidence type="ECO:0000259" key="3">
    <source>
        <dbReference type="PROSITE" id="PS51762"/>
    </source>
</evidence>
<dbReference type="SUPFAM" id="SSF49899">
    <property type="entry name" value="Concanavalin A-like lectins/glucanases"/>
    <property type="match status" value="1"/>
</dbReference>
<dbReference type="InterPro" id="IPR000757">
    <property type="entry name" value="Beta-glucanase-like"/>
</dbReference>
<dbReference type="PROSITE" id="PS51762">
    <property type="entry name" value="GH16_2"/>
    <property type="match status" value="1"/>
</dbReference>
<dbReference type="InterPro" id="IPR050546">
    <property type="entry name" value="Glycosyl_Hydrlase_16"/>
</dbReference>
<dbReference type="EMBL" id="JAKEVY010000001">
    <property type="protein sequence ID" value="MCF1713505.1"/>
    <property type="molecule type" value="Genomic_DNA"/>
</dbReference>
<feature type="chain" id="PRO_5046780063" evidence="2">
    <location>
        <begin position="20"/>
        <end position="260"/>
    </location>
</feature>
<keyword evidence="5" id="KW-1185">Reference proteome</keyword>
<dbReference type="Gene3D" id="2.60.120.200">
    <property type="match status" value="1"/>
</dbReference>
<comment type="similarity">
    <text evidence="1">Belongs to the glycosyl hydrolase 16 family.</text>
</comment>
<keyword evidence="2" id="KW-0732">Signal</keyword>
<evidence type="ECO:0000256" key="1">
    <source>
        <dbReference type="ARBA" id="ARBA00006865"/>
    </source>
</evidence>
<dbReference type="GO" id="GO:0016787">
    <property type="term" value="F:hydrolase activity"/>
    <property type="evidence" value="ECO:0007669"/>
    <property type="project" value="UniProtKB-KW"/>
</dbReference>
<evidence type="ECO:0000313" key="5">
    <source>
        <dbReference type="Proteomes" id="UP001200145"/>
    </source>
</evidence>
<dbReference type="CDD" id="cd08023">
    <property type="entry name" value="GH16_laminarinase_like"/>
    <property type="match status" value="1"/>
</dbReference>
<dbReference type="Pfam" id="PF00722">
    <property type="entry name" value="Glyco_hydro_16"/>
    <property type="match status" value="1"/>
</dbReference>
<feature type="signal peptide" evidence="2">
    <location>
        <begin position="1"/>
        <end position="19"/>
    </location>
</feature>
<gene>
    <name evidence="4" type="ORF">L0U88_02540</name>
</gene>
<organism evidence="4 5">
    <name type="scientific">Flavihumibacter fluminis</name>
    <dbReference type="NCBI Taxonomy" id="2909236"/>
    <lineage>
        <taxon>Bacteria</taxon>
        <taxon>Pseudomonadati</taxon>
        <taxon>Bacteroidota</taxon>
        <taxon>Chitinophagia</taxon>
        <taxon>Chitinophagales</taxon>
        <taxon>Chitinophagaceae</taxon>
        <taxon>Flavihumibacter</taxon>
    </lineage>
</organism>
<dbReference type="PANTHER" id="PTHR10963">
    <property type="entry name" value="GLYCOSYL HYDROLASE-RELATED"/>
    <property type="match status" value="1"/>
</dbReference>
<reference evidence="4 5" key="1">
    <citation type="submission" date="2022-01" db="EMBL/GenBank/DDBJ databases">
        <title>Flavihumibacter sp. nov., isolated from sediment of a river.</title>
        <authorList>
            <person name="Liu H."/>
        </authorList>
    </citation>
    <scope>NUCLEOTIDE SEQUENCE [LARGE SCALE GENOMIC DNA]</scope>
    <source>
        <strain evidence="4 5">RY-1</strain>
    </source>
</reference>
<sequence length="260" mass="29888">MKQLLFFLLLAFCSKATLAQQWKLVWSDEFTLPGLPDPSKWDYDIGGNGWGNQEKQVYTKADPKTVSIRNGSLFITAYKTPEGKYHSARLVTRGKADWRYGRIEIRARLPRGRGVWPAIWMLPTDDAYGDWPTSGEIDIMEFVGHNPDSVFTSVHTDAYNHMMGTQKTKGHLLRMNWQDFHVYAIEWLENHIHFKIDGNTVFSFKKEKDEAEVWPFDQPFYLILNLAIGGTWGGQKGIDDSIFPQSLEVDYVRVSQPAAH</sequence>
<name>A0ABS9BDX8_9BACT</name>
<keyword evidence="4" id="KW-0378">Hydrolase</keyword>
<evidence type="ECO:0000313" key="4">
    <source>
        <dbReference type="EMBL" id="MCF1713505.1"/>
    </source>
</evidence>
<evidence type="ECO:0000256" key="2">
    <source>
        <dbReference type="SAM" id="SignalP"/>
    </source>
</evidence>
<dbReference type="InterPro" id="IPR013320">
    <property type="entry name" value="ConA-like_dom_sf"/>
</dbReference>